<protein>
    <submittedName>
        <fullName evidence="2">LLM class F420-dependent oxidoreductase</fullName>
    </submittedName>
</protein>
<reference evidence="2 3" key="1">
    <citation type="submission" date="2019-06" db="EMBL/GenBank/DDBJ databases">
        <title>Whole genome shotgun sequence of Streptomyces cacaoi subsp. cacaoi NBRC 12748.</title>
        <authorList>
            <person name="Hosoyama A."/>
            <person name="Uohara A."/>
            <person name="Ohji S."/>
            <person name="Ichikawa N."/>
        </authorList>
    </citation>
    <scope>NUCLEOTIDE SEQUENCE [LARGE SCALE GENOMIC DNA]</scope>
    <source>
        <strain evidence="2 3">NBRC 12748</strain>
    </source>
</reference>
<dbReference type="CDD" id="cd01097">
    <property type="entry name" value="Tetrahydromethanopterin_reductase"/>
    <property type="match status" value="1"/>
</dbReference>
<dbReference type="SUPFAM" id="SSF51679">
    <property type="entry name" value="Bacterial luciferase-like"/>
    <property type="match status" value="1"/>
</dbReference>
<evidence type="ECO:0000259" key="1">
    <source>
        <dbReference type="Pfam" id="PF00296"/>
    </source>
</evidence>
<comment type="caution">
    <text evidence="2">The sequence shown here is derived from an EMBL/GenBank/DDBJ whole genome shotgun (WGS) entry which is preliminary data.</text>
</comment>
<sequence length="355" mass="38040">MTTAPHAVPPLRRDLGLGTTPRVAETAVAAERRGVDRILVPETAQDPFPPLAVAASRTETVEVATGVAVAFARTPMTLASSAWTLQQLSGGRAVIGLGSQVKAHITRRFSMPWSSRAARMREFVTAVRTIWHSWQTGEELDFRGEFYTHTLMNPAFDPGPLEHGAPRVLVAAVGARMAATAGAVGDGVICHPFNTVPYVTERVAPGVLAARAAAEADGMPWTGPSARPFERVGTVFTVTGRTEEEYRHSLAGIRARLAFYGSTPAYRPVLEHHGWGALQGELGTLARQGRWPEMGRLIDDEVLNAFAVVAEDPAEAGRRVRERCTGVYHRVSVSLADGADPALALDVLDGVRADG</sequence>
<dbReference type="NCBIfam" id="TIGR03617">
    <property type="entry name" value="F420_MSMEG_2256"/>
    <property type="match status" value="1"/>
</dbReference>
<dbReference type="InterPro" id="IPR036661">
    <property type="entry name" value="Luciferase-like_sf"/>
</dbReference>
<proteinExistence type="predicted"/>
<keyword evidence="3" id="KW-1185">Reference proteome</keyword>
<dbReference type="AlphaFoldDB" id="A0A4Y3R0U5"/>
<dbReference type="InterPro" id="IPR050564">
    <property type="entry name" value="F420-G6PD/mer"/>
</dbReference>
<accession>A0A4Y3R0U5</accession>
<evidence type="ECO:0000313" key="3">
    <source>
        <dbReference type="Proteomes" id="UP000319210"/>
    </source>
</evidence>
<dbReference type="EMBL" id="BJMM01000009">
    <property type="protein sequence ID" value="GEB49740.1"/>
    <property type="molecule type" value="Genomic_DNA"/>
</dbReference>
<organism evidence="2 3">
    <name type="scientific">Streptomyces cacaoi</name>
    <dbReference type="NCBI Taxonomy" id="1898"/>
    <lineage>
        <taxon>Bacteria</taxon>
        <taxon>Bacillati</taxon>
        <taxon>Actinomycetota</taxon>
        <taxon>Actinomycetes</taxon>
        <taxon>Kitasatosporales</taxon>
        <taxon>Streptomycetaceae</taxon>
        <taxon>Streptomyces</taxon>
    </lineage>
</organism>
<gene>
    <name evidence="2" type="ORF">SCA03_22910</name>
</gene>
<dbReference type="InterPro" id="IPR019919">
    <property type="entry name" value="Lucif-like_OxRdtase_MSMEG_2256"/>
</dbReference>
<dbReference type="Gene3D" id="3.20.20.30">
    <property type="entry name" value="Luciferase-like domain"/>
    <property type="match status" value="1"/>
</dbReference>
<dbReference type="GO" id="GO:0016705">
    <property type="term" value="F:oxidoreductase activity, acting on paired donors, with incorporation or reduction of molecular oxygen"/>
    <property type="evidence" value="ECO:0007669"/>
    <property type="project" value="InterPro"/>
</dbReference>
<dbReference type="InterPro" id="IPR011251">
    <property type="entry name" value="Luciferase-like_dom"/>
</dbReference>
<evidence type="ECO:0000313" key="2">
    <source>
        <dbReference type="EMBL" id="GEB49740.1"/>
    </source>
</evidence>
<dbReference type="Proteomes" id="UP000319210">
    <property type="component" value="Unassembled WGS sequence"/>
</dbReference>
<dbReference type="PANTHER" id="PTHR43244:SF2">
    <property type="entry name" value="CONSERVED HYPOTHETICAL ALANINE AND PROLINE-RICH PROTEIN"/>
    <property type="match status" value="1"/>
</dbReference>
<dbReference type="RefSeq" id="WP_174864491.1">
    <property type="nucleotide sequence ID" value="NZ_BJMM01000009.1"/>
</dbReference>
<feature type="domain" description="Luciferase-like" evidence="1">
    <location>
        <begin position="21"/>
        <end position="322"/>
    </location>
</feature>
<dbReference type="Pfam" id="PF00296">
    <property type="entry name" value="Bac_luciferase"/>
    <property type="match status" value="1"/>
</dbReference>
<name>A0A4Y3R0U5_STRCI</name>
<dbReference type="PANTHER" id="PTHR43244">
    <property type="match status" value="1"/>
</dbReference>